<dbReference type="PROSITE" id="PS00211">
    <property type="entry name" value="ABC_TRANSPORTER_1"/>
    <property type="match status" value="1"/>
</dbReference>
<dbReference type="Gene3D" id="3.40.50.300">
    <property type="entry name" value="P-loop containing nucleotide triphosphate hydrolases"/>
    <property type="match status" value="1"/>
</dbReference>
<comment type="subcellular location">
    <subcellularLocation>
        <location evidence="1">Cell membrane</location>
        <topology evidence="1">Peripheral membrane protein</topology>
    </subcellularLocation>
</comment>
<evidence type="ECO:0000256" key="4">
    <source>
        <dbReference type="ARBA" id="ARBA00022475"/>
    </source>
</evidence>
<dbReference type="InterPro" id="IPR027417">
    <property type="entry name" value="P-loop_NTPase"/>
</dbReference>
<keyword evidence="7" id="KW-1278">Translocase</keyword>
<dbReference type="InterPro" id="IPR015856">
    <property type="entry name" value="ABC_transpr_CbiO/EcfA_su"/>
</dbReference>
<keyword evidence="6" id="KW-0067">ATP-binding</keyword>
<protein>
    <recommendedName>
        <fullName evidence="9">ABC transporter domain-containing protein</fullName>
    </recommendedName>
</protein>
<dbReference type="PANTHER" id="PTHR43553:SF24">
    <property type="entry name" value="ENERGY-COUPLING FACTOR TRANSPORTER ATP-BINDING PROTEIN ECFA1"/>
    <property type="match status" value="1"/>
</dbReference>
<organism evidence="10 11">
    <name type="scientific">Paenibacillus nasutitermitis</name>
    <dbReference type="NCBI Taxonomy" id="1652958"/>
    <lineage>
        <taxon>Bacteria</taxon>
        <taxon>Bacillati</taxon>
        <taxon>Bacillota</taxon>
        <taxon>Bacilli</taxon>
        <taxon>Bacillales</taxon>
        <taxon>Paenibacillaceae</taxon>
        <taxon>Paenibacillus</taxon>
    </lineage>
</organism>
<reference evidence="10" key="1">
    <citation type="journal article" date="2014" name="Int. J. Syst. Evol. Microbiol.">
        <title>Complete genome sequence of Corynebacterium casei LMG S-19264T (=DSM 44701T), isolated from a smear-ripened cheese.</title>
        <authorList>
            <consortium name="US DOE Joint Genome Institute (JGI-PGF)"/>
            <person name="Walter F."/>
            <person name="Albersmeier A."/>
            <person name="Kalinowski J."/>
            <person name="Ruckert C."/>
        </authorList>
    </citation>
    <scope>NUCLEOTIDE SEQUENCE</scope>
    <source>
        <strain evidence="10">CGMCC 1.15178</strain>
    </source>
</reference>
<dbReference type="Pfam" id="PF00005">
    <property type="entry name" value="ABC_tran"/>
    <property type="match status" value="1"/>
</dbReference>
<comment type="similarity">
    <text evidence="2">Belongs to the ABC transporter superfamily.</text>
</comment>
<dbReference type="CDD" id="cd03225">
    <property type="entry name" value="ABC_cobalt_CbiO_domain1"/>
    <property type="match status" value="1"/>
</dbReference>
<dbReference type="GO" id="GO:0005524">
    <property type="term" value="F:ATP binding"/>
    <property type="evidence" value="ECO:0007669"/>
    <property type="project" value="UniProtKB-KW"/>
</dbReference>
<evidence type="ECO:0000256" key="2">
    <source>
        <dbReference type="ARBA" id="ARBA00005417"/>
    </source>
</evidence>
<keyword evidence="8" id="KW-0472">Membrane</keyword>
<dbReference type="SMART" id="SM00382">
    <property type="entry name" value="AAA"/>
    <property type="match status" value="1"/>
</dbReference>
<dbReference type="PANTHER" id="PTHR43553">
    <property type="entry name" value="HEAVY METAL TRANSPORTER"/>
    <property type="match status" value="1"/>
</dbReference>
<evidence type="ECO:0000259" key="9">
    <source>
        <dbReference type="PROSITE" id="PS50893"/>
    </source>
</evidence>
<comment type="caution">
    <text evidence="10">The sequence shown here is derived from an EMBL/GenBank/DDBJ whole genome shotgun (WGS) entry which is preliminary data.</text>
</comment>
<keyword evidence="4" id="KW-1003">Cell membrane</keyword>
<dbReference type="InterPro" id="IPR050095">
    <property type="entry name" value="ECF_ABC_transporter_ATP-bd"/>
</dbReference>
<dbReference type="InterPro" id="IPR017871">
    <property type="entry name" value="ABC_transporter-like_CS"/>
</dbReference>
<dbReference type="GO" id="GO:0042626">
    <property type="term" value="F:ATPase-coupled transmembrane transporter activity"/>
    <property type="evidence" value="ECO:0007669"/>
    <property type="project" value="TreeGrafter"/>
</dbReference>
<proteinExistence type="inferred from homology"/>
<dbReference type="PROSITE" id="PS50893">
    <property type="entry name" value="ABC_TRANSPORTER_2"/>
    <property type="match status" value="1"/>
</dbReference>
<dbReference type="SUPFAM" id="SSF52540">
    <property type="entry name" value="P-loop containing nucleoside triphosphate hydrolases"/>
    <property type="match status" value="1"/>
</dbReference>
<keyword evidence="3" id="KW-0813">Transport</keyword>
<evidence type="ECO:0000256" key="8">
    <source>
        <dbReference type="ARBA" id="ARBA00023136"/>
    </source>
</evidence>
<name>A0A916YXM2_9BACL</name>
<evidence type="ECO:0000313" key="11">
    <source>
        <dbReference type="Proteomes" id="UP000612456"/>
    </source>
</evidence>
<evidence type="ECO:0000256" key="5">
    <source>
        <dbReference type="ARBA" id="ARBA00022741"/>
    </source>
</evidence>
<accession>A0A916YXM2</accession>
<dbReference type="GO" id="GO:0016887">
    <property type="term" value="F:ATP hydrolysis activity"/>
    <property type="evidence" value="ECO:0007669"/>
    <property type="project" value="InterPro"/>
</dbReference>
<evidence type="ECO:0000256" key="6">
    <source>
        <dbReference type="ARBA" id="ARBA00022840"/>
    </source>
</evidence>
<gene>
    <name evidence="10" type="ORF">GCM10010911_25620</name>
</gene>
<keyword evidence="5" id="KW-0547">Nucleotide-binding</keyword>
<sequence>MNEHLSGNPVLLSAITVSGNPEAEENGPLRLNGIDLKLEAGEWLNLVGVNGSGKTTLARLLAGLTMEGIRGTIERGFAGNGPSPYVMQHPDAQLFGENPREEVNFALEWRGIPADEIPGKSDSVLSWTGLMPIADLPWEQLSGGQRQLAAVAASAAAEAPLLVFDEATSMLDEVSRASVKQIAEQLCQAGTAVVWVTQRLHELEPLQRVVAMAEGQIVYDGPGRRFLLGDGRAETGQTPCELCGLRLPYLAALALEMNRLGKLVPGAPLPVTPAEWREALMWP</sequence>
<feature type="domain" description="ABC transporter" evidence="9">
    <location>
        <begin position="10"/>
        <end position="239"/>
    </location>
</feature>
<evidence type="ECO:0000256" key="3">
    <source>
        <dbReference type="ARBA" id="ARBA00022448"/>
    </source>
</evidence>
<dbReference type="Proteomes" id="UP000612456">
    <property type="component" value="Unassembled WGS sequence"/>
</dbReference>
<dbReference type="RefSeq" id="WP_188992353.1">
    <property type="nucleotide sequence ID" value="NZ_BMHP01000002.1"/>
</dbReference>
<keyword evidence="11" id="KW-1185">Reference proteome</keyword>
<dbReference type="AlphaFoldDB" id="A0A916YXM2"/>
<dbReference type="InterPro" id="IPR003593">
    <property type="entry name" value="AAA+_ATPase"/>
</dbReference>
<evidence type="ECO:0000313" key="10">
    <source>
        <dbReference type="EMBL" id="GGD66761.1"/>
    </source>
</evidence>
<dbReference type="EMBL" id="BMHP01000002">
    <property type="protein sequence ID" value="GGD66761.1"/>
    <property type="molecule type" value="Genomic_DNA"/>
</dbReference>
<dbReference type="InterPro" id="IPR003439">
    <property type="entry name" value="ABC_transporter-like_ATP-bd"/>
</dbReference>
<dbReference type="GO" id="GO:0043190">
    <property type="term" value="C:ATP-binding cassette (ABC) transporter complex"/>
    <property type="evidence" value="ECO:0007669"/>
    <property type="project" value="TreeGrafter"/>
</dbReference>
<evidence type="ECO:0000256" key="7">
    <source>
        <dbReference type="ARBA" id="ARBA00022967"/>
    </source>
</evidence>
<evidence type="ECO:0000256" key="1">
    <source>
        <dbReference type="ARBA" id="ARBA00004202"/>
    </source>
</evidence>
<reference evidence="10" key="2">
    <citation type="submission" date="2020-09" db="EMBL/GenBank/DDBJ databases">
        <authorList>
            <person name="Sun Q."/>
            <person name="Zhou Y."/>
        </authorList>
    </citation>
    <scope>NUCLEOTIDE SEQUENCE</scope>
    <source>
        <strain evidence="10">CGMCC 1.15178</strain>
    </source>
</reference>